<sequence length="139" mass="15436">MALTNADFRRMVGESRNHAVRALPPLTLPDRMPQRFAPESRPLVHLDSRDVRTIEIVWAPEPAPSGSRLVGGLALVAKVLALPALLVGSLYAQPAYECQRQKSRGMLYYGTTIQMCVSERMAERVGSVRDFVGRSLRSM</sequence>
<gene>
    <name evidence="1" type="ORF">DA075_29035</name>
</gene>
<accession>A0A2R4WS92</accession>
<proteinExistence type="predicted"/>
<evidence type="ECO:0000313" key="1">
    <source>
        <dbReference type="EMBL" id="AWB24419.1"/>
    </source>
</evidence>
<keyword evidence="2" id="KW-1185">Reference proteome</keyword>
<dbReference type="EMBL" id="CP028843">
    <property type="protein sequence ID" value="AWB24419.1"/>
    <property type="molecule type" value="Genomic_DNA"/>
</dbReference>
<evidence type="ECO:0000313" key="2">
    <source>
        <dbReference type="Proteomes" id="UP000244755"/>
    </source>
</evidence>
<dbReference type="RefSeq" id="WP_099956155.1">
    <property type="nucleotide sequence ID" value="NZ_CP028843.1"/>
</dbReference>
<dbReference type="KEGG" id="mee:DA075_29035"/>
<reference evidence="1 2" key="1">
    <citation type="submission" date="2018-04" db="EMBL/GenBank/DDBJ databases">
        <title>Methylobacterium sp. PR1016A genome.</title>
        <authorList>
            <person name="Park W."/>
        </authorList>
    </citation>
    <scope>NUCLEOTIDE SEQUENCE [LARGE SCALE GENOMIC DNA]</scope>
    <source>
        <strain evidence="1 2">PR1016A</strain>
    </source>
</reference>
<protein>
    <submittedName>
        <fullName evidence="1">Uncharacterized protein</fullName>
    </submittedName>
</protein>
<name>A0A2R4WS92_9HYPH</name>
<dbReference type="Proteomes" id="UP000244755">
    <property type="component" value="Chromosome 1"/>
</dbReference>
<dbReference type="AlphaFoldDB" id="A0A2R4WS92"/>
<dbReference type="OrthoDB" id="7996006at2"/>
<organism evidence="1 2">
    <name type="scientific">Methylobacterium currus</name>
    <dbReference type="NCBI Taxonomy" id="2051553"/>
    <lineage>
        <taxon>Bacteria</taxon>
        <taxon>Pseudomonadati</taxon>
        <taxon>Pseudomonadota</taxon>
        <taxon>Alphaproteobacteria</taxon>
        <taxon>Hyphomicrobiales</taxon>
        <taxon>Methylobacteriaceae</taxon>
        <taxon>Methylobacterium</taxon>
    </lineage>
</organism>